<evidence type="ECO:0000313" key="4">
    <source>
        <dbReference type="EMBL" id="EFW28641.1"/>
    </source>
</evidence>
<sequence length="200" mass="21627">MSVLLLFFCALFTASAARAATPSVIDRAHLLSPTEHRMLAEKIAALEEKYGVRIVVGTQKSIHGQAPDTYVDAVIEKYYGGTPGGTILLLVADDIKTQIVGVDSVMRECISCGYGRQYAEDAMRPDVAAGHYAAGFAKYVDAVDEMLAFHREHGRAMTAADESMGVMPILTVLGIGAVGFWMSRVRMRQTARNDTDSAAH</sequence>
<dbReference type="Pfam" id="PF04536">
    <property type="entry name" value="TPM_phosphatase"/>
    <property type="match status" value="1"/>
</dbReference>
<feature type="chain" id="PRO_5003222186" description="TPM domain-containing protein" evidence="2">
    <location>
        <begin position="20"/>
        <end position="200"/>
    </location>
</feature>
<feature type="transmembrane region" description="Helical" evidence="1">
    <location>
        <begin position="164"/>
        <end position="182"/>
    </location>
</feature>
<proteinExistence type="predicted"/>
<gene>
    <name evidence="4" type="ORF">HMPREF9555_02245</name>
</gene>
<evidence type="ECO:0000313" key="5">
    <source>
        <dbReference type="Proteomes" id="UP000004633"/>
    </source>
</evidence>
<dbReference type="Proteomes" id="UP000004633">
    <property type="component" value="Unassembled WGS sequence"/>
</dbReference>
<keyword evidence="2" id="KW-0732">Signal</keyword>
<dbReference type="HOGENOM" id="CLU_1365400_0_0_9"/>
<protein>
    <recommendedName>
        <fullName evidence="3">TPM domain-containing protein</fullName>
    </recommendedName>
</protein>
<name>E7N5E9_9FIRM</name>
<keyword evidence="1" id="KW-0812">Transmembrane</keyword>
<dbReference type="Gene3D" id="3.10.310.50">
    <property type="match status" value="1"/>
</dbReference>
<feature type="domain" description="TPM" evidence="3">
    <location>
        <begin position="24"/>
        <end position="144"/>
    </location>
</feature>
<evidence type="ECO:0000256" key="1">
    <source>
        <dbReference type="SAM" id="Phobius"/>
    </source>
</evidence>
<evidence type="ECO:0000259" key="3">
    <source>
        <dbReference type="Pfam" id="PF04536"/>
    </source>
</evidence>
<dbReference type="InterPro" id="IPR007621">
    <property type="entry name" value="TPM_dom"/>
</dbReference>
<accession>E7N5E9</accession>
<dbReference type="AlphaFoldDB" id="E7N5E9"/>
<keyword evidence="1" id="KW-0472">Membrane</keyword>
<evidence type="ECO:0000256" key="2">
    <source>
        <dbReference type="SAM" id="SignalP"/>
    </source>
</evidence>
<dbReference type="EMBL" id="AECV01000064">
    <property type="protein sequence ID" value="EFW28641.1"/>
    <property type="molecule type" value="Genomic_DNA"/>
</dbReference>
<feature type="signal peptide" evidence="2">
    <location>
        <begin position="1"/>
        <end position="19"/>
    </location>
</feature>
<organism evidence="4 5">
    <name type="scientific">Selenomonas artemidis F0399</name>
    <dbReference type="NCBI Taxonomy" id="749551"/>
    <lineage>
        <taxon>Bacteria</taxon>
        <taxon>Bacillati</taxon>
        <taxon>Bacillota</taxon>
        <taxon>Negativicutes</taxon>
        <taxon>Selenomonadales</taxon>
        <taxon>Selenomonadaceae</taxon>
        <taxon>Selenomonas</taxon>
    </lineage>
</organism>
<keyword evidence="1" id="KW-1133">Transmembrane helix</keyword>
<reference evidence="4 5" key="1">
    <citation type="submission" date="2010-08" db="EMBL/GenBank/DDBJ databases">
        <authorList>
            <person name="Weinstock G."/>
            <person name="Sodergren E."/>
            <person name="Clifton S."/>
            <person name="Fulton L."/>
            <person name="Fulton B."/>
            <person name="Courtney L."/>
            <person name="Fronick C."/>
            <person name="Harrison M."/>
            <person name="Strong C."/>
            <person name="Farmer C."/>
            <person name="Delahaunty K."/>
            <person name="Markovic C."/>
            <person name="Hall O."/>
            <person name="Minx P."/>
            <person name="Tomlinson C."/>
            <person name="Mitreva M."/>
            <person name="Hou S."/>
            <person name="Chen J."/>
            <person name="Wollam A."/>
            <person name="Pepin K.H."/>
            <person name="Johnson M."/>
            <person name="Bhonagiri V."/>
            <person name="Zhang X."/>
            <person name="Suruliraj S."/>
            <person name="Warren W."/>
            <person name="Chinwalla A."/>
            <person name="Mardis E.R."/>
            <person name="Wilson R.K."/>
        </authorList>
    </citation>
    <scope>NUCLEOTIDE SEQUENCE [LARGE SCALE GENOMIC DNA]</scope>
    <source>
        <strain evidence="4 5">F0399</strain>
    </source>
</reference>
<comment type="caution">
    <text evidence="4">The sequence shown here is derived from an EMBL/GenBank/DDBJ whole genome shotgun (WGS) entry which is preliminary data.</text>
</comment>
<dbReference type="STRING" id="749551.HMPREF9555_02245"/>
<keyword evidence="5" id="KW-1185">Reference proteome</keyword>